<dbReference type="InterPro" id="IPR002058">
    <property type="entry name" value="PAP_assoc"/>
</dbReference>
<dbReference type="RefSeq" id="XP_013435316.1">
    <property type="nucleotide sequence ID" value="XM_013579862.1"/>
</dbReference>
<reference evidence="6" key="1">
    <citation type="submission" date="2013-10" db="EMBL/GenBank/DDBJ databases">
        <title>Genomic analysis of the causative agents of coccidiosis in chickens.</title>
        <authorList>
            <person name="Reid A.J."/>
            <person name="Blake D."/>
            <person name="Billington K."/>
            <person name="Browne H."/>
            <person name="Dunn M."/>
            <person name="Hung S."/>
            <person name="Kawahara F."/>
            <person name="Miranda-Saavedra D."/>
            <person name="Mourier T."/>
            <person name="Nagra H."/>
            <person name="Otto T.D."/>
            <person name="Rawlings N."/>
            <person name="Sanchez A."/>
            <person name="Sanders M."/>
            <person name="Subramaniam C."/>
            <person name="Tay Y."/>
            <person name="Dear P."/>
            <person name="Doerig C."/>
            <person name="Gruber A."/>
            <person name="Parkinson J."/>
            <person name="Shirley M."/>
            <person name="Wan K.L."/>
            <person name="Berriman M."/>
            <person name="Tomley F."/>
            <person name="Pain A."/>
        </authorList>
    </citation>
    <scope>NUCLEOTIDE SEQUENCE [LARGE SCALE GENOMIC DNA]</scope>
    <source>
        <strain evidence="6">Houghton</strain>
    </source>
</reference>
<dbReference type="GO" id="GO:0003729">
    <property type="term" value="F:mRNA binding"/>
    <property type="evidence" value="ECO:0007669"/>
    <property type="project" value="TreeGrafter"/>
</dbReference>
<protein>
    <submittedName>
        <fullName evidence="6">Uncharacterized protein</fullName>
    </submittedName>
</protein>
<name>U6MWH0_9EIME</name>
<feature type="compositionally biased region" description="Basic residues" evidence="3">
    <location>
        <begin position="918"/>
        <end position="930"/>
    </location>
</feature>
<feature type="region of interest" description="Disordered" evidence="3">
    <location>
        <begin position="101"/>
        <end position="177"/>
    </location>
</feature>
<gene>
    <name evidence="6" type="ORF">ENH_00040780</name>
</gene>
<dbReference type="AlphaFoldDB" id="U6MWH0"/>
<keyword evidence="2" id="KW-0460">Magnesium</keyword>
<evidence type="ECO:0000256" key="2">
    <source>
        <dbReference type="ARBA" id="ARBA00022842"/>
    </source>
</evidence>
<reference evidence="6" key="2">
    <citation type="submission" date="2013-10" db="EMBL/GenBank/DDBJ databases">
        <authorList>
            <person name="Aslett M."/>
        </authorList>
    </citation>
    <scope>NUCLEOTIDE SEQUENCE [LARGE SCALE GENOMIC DNA]</scope>
    <source>
        <strain evidence="6">Houghton</strain>
    </source>
</reference>
<feature type="compositionally biased region" description="Basic residues" evidence="3">
    <location>
        <begin position="901"/>
        <end position="910"/>
    </location>
</feature>
<keyword evidence="7" id="KW-1185">Reference proteome</keyword>
<feature type="compositionally biased region" description="Low complexity" evidence="3">
    <location>
        <begin position="837"/>
        <end position="851"/>
    </location>
</feature>
<dbReference type="GO" id="GO:0043634">
    <property type="term" value="P:polyadenylation-dependent ncRNA catabolic process"/>
    <property type="evidence" value="ECO:0007669"/>
    <property type="project" value="TreeGrafter"/>
</dbReference>
<evidence type="ECO:0000259" key="5">
    <source>
        <dbReference type="Pfam" id="PF22600"/>
    </source>
</evidence>
<evidence type="ECO:0000259" key="4">
    <source>
        <dbReference type="Pfam" id="PF03828"/>
    </source>
</evidence>
<dbReference type="GO" id="GO:0005730">
    <property type="term" value="C:nucleolus"/>
    <property type="evidence" value="ECO:0007669"/>
    <property type="project" value="TreeGrafter"/>
</dbReference>
<accession>U6MWH0</accession>
<evidence type="ECO:0000313" key="6">
    <source>
        <dbReference type="EMBL" id="CDJ66849.1"/>
    </source>
</evidence>
<dbReference type="OrthoDB" id="349291at2759"/>
<dbReference type="InterPro" id="IPR045862">
    <property type="entry name" value="Trf4-like"/>
</dbReference>
<dbReference type="Pfam" id="PF03828">
    <property type="entry name" value="PAP_assoc"/>
    <property type="match status" value="1"/>
</dbReference>
<dbReference type="GO" id="GO:0031499">
    <property type="term" value="C:TRAMP complex"/>
    <property type="evidence" value="ECO:0007669"/>
    <property type="project" value="TreeGrafter"/>
</dbReference>
<dbReference type="Gene3D" id="3.30.460.10">
    <property type="entry name" value="Beta Polymerase, domain 2"/>
    <property type="match status" value="1"/>
</dbReference>
<feature type="domain" description="PAP-associated" evidence="4">
    <location>
        <begin position="575"/>
        <end position="610"/>
    </location>
</feature>
<dbReference type="SUPFAM" id="SSF81631">
    <property type="entry name" value="PAP/OAS1 substrate-binding domain"/>
    <property type="match status" value="1"/>
</dbReference>
<proteinExistence type="predicted"/>
<dbReference type="GO" id="GO:1990817">
    <property type="term" value="F:poly(A) RNA polymerase activity"/>
    <property type="evidence" value="ECO:0007669"/>
    <property type="project" value="InterPro"/>
</dbReference>
<organism evidence="6 7">
    <name type="scientific">Eimeria necatrix</name>
    <dbReference type="NCBI Taxonomy" id="51315"/>
    <lineage>
        <taxon>Eukaryota</taxon>
        <taxon>Sar</taxon>
        <taxon>Alveolata</taxon>
        <taxon>Apicomplexa</taxon>
        <taxon>Conoidasida</taxon>
        <taxon>Coccidia</taxon>
        <taxon>Eucoccidiorida</taxon>
        <taxon>Eimeriorina</taxon>
        <taxon>Eimeriidae</taxon>
        <taxon>Eimeria</taxon>
    </lineage>
</organism>
<dbReference type="Proteomes" id="UP000030754">
    <property type="component" value="Unassembled WGS sequence"/>
</dbReference>
<dbReference type="Gene3D" id="1.10.1410.10">
    <property type="match status" value="1"/>
</dbReference>
<dbReference type="PANTHER" id="PTHR23092:SF15">
    <property type="entry name" value="INACTIVE NON-CANONICAL POLY(A) RNA POLYMERASE PROTEIN TRF4-2-RELATED"/>
    <property type="match status" value="1"/>
</dbReference>
<dbReference type="GO" id="GO:0031123">
    <property type="term" value="P:RNA 3'-end processing"/>
    <property type="evidence" value="ECO:0007669"/>
    <property type="project" value="TreeGrafter"/>
</dbReference>
<sequence length="930" mass="100945">MPATGALCSSGAHKRLPAAAAVTRASSPAANEAAASKAPSNSASVELMGAEAYVLVDEQKIQRQRAANQNIRSLLGARRVAKAAISVPLAPNQGLCVGSLAPEGKAEPSDPASEAAAAALDAASTVQSDAAQKAAQVPVPGDRKRPAHPLAEFMSLPDLLESSPSPPHRPLQPWQLQQHQQLLRLQQQELQQNDRRNRLWQSERGPSRGPKPLHHSRHHSDSVASPGAAAVAAAGAAAVAAGADFFGRLHAECLEVIRMLRPTEEESAKKREAAGRVLAVCSHLFESCSVEVFGSSFTALDLPGSDLDLCVFADTKPPCLGLYRCSQCLCCSESPNNSSSNNDGSSNSCSGRSDCRPSNRNETPVAPTADTCGREAASSTRCCCFRHGVSPSKGRGLCSSSCPHGGAEGLQQLLRAAAEDMGEDSHDRARKVDNICLFVWLLRELNGAVASGPPGGGGRAQRPRRGPAIFAERIEPILKARVPICKFRDAATGVSVDVSFDQPSALLTSLYVRFKVNEFPLLRPLLLINKLLLRHLDLHEPFKGGVGSYLLFAMCLHFLQNNPRLRDAKQQRHLNLGHLLFEFLHYYGCQFNYAHNTISVRDNGSLWPKRGAARGAQTLRLSAESPLDRNRDIGSTAYKIMAVRAVWRRAYLRLACRLASEVRRGAPEKDDPGSACVDVSAVSRPLLCCLFGDSWPKELSTKSRLSNNGQEAVRGLATQRPGIWVTKAVQKKTQGAVQRILTSSKSLMKALDKRVNVKRSNRTFIDVKDDVLTCDNDDDNDKYSVSSDSDSAEESLKFPWMRRQLQQRPQKRPRRFGAIERDNTISPSSSPRLVPMSATATTAARRSPSASDVKLKRIASPGISASNEPIDKPELITVDGSSGSDSSVVEMPLQHAGRDSKRPKRKKRKQRDAEEKEKRRKVGSMHTIKK</sequence>
<dbReference type="SUPFAM" id="SSF81301">
    <property type="entry name" value="Nucleotidyltransferase"/>
    <property type="match status" value="2"/>
</dbReference>
<evidence type="ECO:0000256" key="1">
    <source>
        <dbReference type="ARBA" id="ARBA00022723"/>
    </source>
</evidence>
<dbReference type="InterPro" id="IPR054708">
    <property type="entry name" value="MTPAP-like_central"/>
</dbReference>
<evidence type="ECO:0000256" key="3">
    <source>
        <dbReference type="SAM" id="MobiDB-lite"/>
    </source>
</evidence>
<dbReference type="GeneID" id="25474236"/>
<feature type="compositionally biased region" description="Low complexity" evidence="3">
    <location>
        <begin position="109"/>
        <end position="123"/>
    </location>
</feature>
<feature type="region of interest" description="Disordered" evidence="3">
    <location>
        <begin position="337"/>
        <end position="371"/>
    </location>
</feature>
<feature type="region of interest" description="Disordered" evidence="3">
    <location>
        <begin position="191"/>
        <end position="225"/>
    </location>
</feature>
<evidence type="ECO:0000313" key="7">
    <source>
        <dbReference type="Proteomes" id="UP000030754"/>
    </source>
</evidence>
<feature type="compositionally biased region" description="Low complexity" evidence="3">
    <location>
        <begin position="337"/>
        <end position="352"/>
    </location>
</feature>
<feature type="domain" description="Poly(A) RNA polymerase mitochondrial-like central palm" evidence="5">
    <location>
        <begin position="251"/>
        <end position="316"/>
    </location>
</feature>
<dbReference type="PANTHER" id="PTHR23092">
    <property type="entry name" value="POLY(A) RNA POLYMERASE"/>
    <property type="match status" value="1"/>
</dbReference>
<feature type="region of interest" description="Disordered" evidence="3">
    <location>
        <begin position="805"/>
        <end position="930"/>
    </location>
</feature>
<dbReference type="InterPro" id="IPR043519">
    <property type="entry name" value="NT_sf"/>
</dbReference>
<dbReference type="VEuPathDB" id="ToxoDB:ENH_00040780"/>
<dbReference type="EMBL" id="HG723858">
    <property type="protein sequence ID" value="CDJ66849.1"/>
    <property type="molecule type" value="Genomic_DNA"/>
</dbReference>
<feature type="compositionally biased region" description="Low complexity" evidence="3">
    <location>
        <begin position="878"/>
        <end position="889"/>
    </location>
</feature>
<dbReference type="Pfam" id="PF22600">
    <property type="entry name" value="MTPAP-like_central"/>
    <property type="match status" value="1"/>
</dbReference>
<dbReference type="GO" id="GO:0046872">
    <property type="term" value="F:metal ion binding"/>
    <property type="evidence" value="ECO:0007669"/>
    <property type="project" value="UniProtKB-KW"/>
</dbReference>
<keyword evidence="1" id="KW-0479">Metal-binding</keyword>